<protein>
    <submittedName>
        <fullName evidence="1">Zinc dependent phospholipase C family protein</fullName>
    </submittedName>
</protein>
<dbReference type="Gene3D" id="1.10.575.10">
    <property type="entry name" value="P1 Nuclease"/>
    <property type="match status" value="1"/>
</dbReference>
<sequence>MKRFSGILCGLLLILLCSSWGFYGHYRINRLAVFTLPKAMSGFYKANIEFITAHAVSADKKRWLDSTEAPRHFLDADHYGKKPFRLIPERWTDAVVKYSEDTLNRYGSVPWSIQSNYYWLVKAFKAHDTARILTTSANLAHYIADAHTPLHLTENHDGQLTNQAGIHALWETRLPELFAANYNCYTGKARYIESPIKEAFSICRTSFSQADSVLRLQRVLNKYYTDDKKYVLVMRGKRKVRDFSPQYCKDYQRLMRGMVQRRMRSAVLAVGSFWYSAWVDAGQPDLSKLIETPLSADDIRKLNREEAVFRSGRIAPFEVKP</sequence>
<dbReference type="RefSeq" id="WP_377126198.1">
    <property type="nucleotide sequence ID" value="NZ_JBHUON010000009.1"/>
</dbReference>
<dbReference type="CDD" id="cd10981">
    <property type="entry name" value="ZnPC_S1P1"/>
    <property type="match status" value="1"/>
</dbReference>
<comment type="caution">
    <text evidence="1">The sequence shown here is derived from an EMBL/GenBank/DDBJ whole genome shotgun (WGS) entry which is preliminary data.</text>
</comment>
<organism evidence="1 2">
    <name type="scientific">Mucilaginibacter antarcticus</name>
    <dbReference type="NCBI Taxonomy" id="1855725"/>
    <lineage>
        <taxon>Bacteria</taxon>
        <taxon>Pseudomonadati</taxon>
        <taxon>Bacteroidota</taxon>
        <taxon>Sphingobacteriia</taxon>
        <taxon>Sphingobacteriales</taxon>
        <taxon>Sphingobacteriaceae</taxon>
        <taxon>Mucilaginibacter</taxon>
    </lineage>
</organism>
<dbReference type="EMBL" id="JBHUON010000009">
    <property type="protein sequence ID" value="MFD2864890.1"/>
    <property type="molecule type" value="Genomic_DNA"/>
</dbReference>
<keyword evidence="2" id="KW-1185">Reference proteome</keyword>
<evidence type="ECO:0000313" key="2">
    <source>
        <dbReference type="Proteomes" id="UP001597601"/>
    </source>
</evidence>
<reference evidence="2" key="1">
    <citation type="journal article" date="2019" name="Int. J. Syst. Evol. Microbiol.">
        <title>The Global Catalogue of Microorganisms (GCM) 10K type strain sequencing project: providing services to taxonomists for standard genome sequencing and annotation.</title>
        <authorList>
            <consortium name="The Broad Institute Genomics Platform"/>
            <consortium name="The Broad Institute Genome Sequencing Center for Infectious Disease"/>
            <person name="Wu L."/>
            <person name="Ma J."/>
        </authorList>
    </citation>
    <scope>NUCLEOTIDE SEQUENCE [LARGE SCALE GENOMIC DNA]</scope>
    <source>
        <strain evidence="2">KCTC 52232</strain>
    </source>
</reference>
<name>A0ABW5XN48_9SPHI</name>
<dbReference type="InterPro" id="IPR008947">
    <property type="entry name" value="PLipase_C/P1_nuclease_dom_sf"/>
</dbReference>
<gene>
    <name evidence="1" type="ORF">ACFSYC_09340</name>
</gene>
<dbReference type="Proteomes" id="UP001597601">
    <property type="component" value="Unassembled WGS sequence"/>
</dbReference>
<evidence type="ECO:0000313" key="1">
    <source>
        <dbReference type="EMBL" id="MFD2864890.1"/>
    </source>
</evidence>
<dbReference type="SUPFAM" id="SSF48537">
    <property type="entry name" value="Phospholipase C/P1 nuclease"/>
    <property type="match status" value="1"/>
</dbReference>
<proteinExistence type="predicted"/>
<accession>A0ABW5XN48</accession>